<dbReference type="EMBL" id="JACHGG010000008">
    <property type="protein sequence ID" value="MBB6061147.1"/>
    <property type="molecule type" value="Genomic_DNA"/>
</dbReference>
<organism evidence="3 4">
    <name type="scientific">Hymenobacter luteus</name>
    <dbReference type="NCBI Taxonomy" id="1411122"/>
    <lineage>
        <taxon>Bacteria</taxon>
        <taxon>Pseudomonadati</taxon>
        <taxon>Bacteroidota</taxon>
        <taxon>Cytophagia</taxon>
        <taxon>Cytophagales</taxon>
        <taxon>Hymenobacteraceae</taxon>
        <taxon>Hymenobacter</taxon>
    </lineage>
</organism>
<evidence type="ECO:0000259" key="2">
    <source>
        <dbReference type="Pfam" id="PF18962"/>
    </source>
</evidence>
<feature type="signal peptide" evidence="1">
    <location>
        <begin position="1"/>
        <end position="26"/>
    </location>
</feature>
<dbReference type="AlphaFoldDB" id="A0A7W9WEW8"/>
<protein>
    <recommendedName>
        <fullName evidence="2">Secretion system C-terminal sorting domain-containing protein</fullName>
    </recommendedName>
</protein>
<evidence type="ECO:0000313" key="4">
    <source>
        <dbReference type="Proteomes" id="UP000532746"/>
    </source>
</evidence>
<evidence type="ECO:0000256" key="1">
    <source>
        <dbReference type="SAM" id="SignalP"/>
    </source>
</evidence>
<name>A0A7W9WEW8_9BACT</name>
<dbReference type="NCBIfam" id="TIGR04183">
    <property type="entry name" value="Por_Secre_tail"/>
    <property type="match status" value="1"/>
</dbReference>
<reference evidence="3 4" key="1">
    <citation type="submission" date="2020-08" db="EMBL/GenBank/DDBJ databases">
        <title>Genomic Encyclopedia of Type Strains, Phase IV (KMG-IV): sequencing the most valuable type-strain genomes for metagenomic binning, comparative biology and taxonomic classification.</title>
        <authorList>
            <person name="Goeker M."/>
        </authorList>
    </citation>
    <scope>NUCLEOTIDE SEQUENCE [LARGE SCALE GENOMIC DNA]</scope>
    <source>
        <strain evidence="3 4">DSM 26718</strain>
    </source>
</reference>
<keyword evidence="4" id="KW-1185">Reference proteome</keyword>
<evidence type="ECO:0000313" key="3">
    <source>
        <dbReference type="EMBL" id="MBB6061147.1"/>
    </source>
</evidence>
<dbReference type="Proteomes" id="UP000532746">
    <property type="component" value="Unassembled WGS sequence"/>
</dbReference>
<sequence>MMTTLTPWLRAGLLTLGLAAPAALHAQTWQWASAHAAGSTGSSVIHAAAVDAAGNTVVAGRFSGTSTFGSTTLTSAGGFDVFVGRLSPAGAWLQVARAGGSADDVALGVGVDATGNVVAAGSFGGATAAFGSTTLTNADNTGNTTDAFVARLGSAGTWSQAVRMGGSDNDAVMALALGSDGTAVVAGNFSSNTAAFGGTTLTNGNTDRSNDVFVARLAADGTWSQVVRGGGSGDDFVQAVAVDGSGNATIAGHFARATVTFGTIVLNNANPGQYSSDVYVARLSSAGTWTQALQAGGPGNDYAKGAGIDASGNAYVAGNFASPTVSFGTTALTNADASGNTSDIFVARLSSANAWTLAARAGGPSNDYANTMAVDGNGSVSVGGLFQGVTSTFGNIPLTNADPTGATSDILVARLSSAGIWNLALRAGGVGDDYTNALALDASGNAAVGGNLSSSPATFGTISLSSSGSAFIAKLMGLNTKTKAARLSAALGVAPNPARGQVELTWVKPEARALPVVLLDGLGREVRRHVLPAQATRTSLNLSGLTSGLYVVRVGEAAQRLVVE</sequence>
<dbReference type="InterPro" id="IPR052918">
    <property type="entry name" value="Motility_Chemotaxis_Reg"/>
</dbReference>
<dbReference type="PANTHER" id="PTHR35580">
    <property type="entry name" value="CELL SURFACE GLYCOPROTEIN (S-LAYER PROTEIN)-LIKE PROTEIN"/>
    <property type="match status" value="1"/>
</dbReference>
<gene>
    <name evidence="3" type="ORF">HNQ93_004025</name>
</gene>
<dbReference type="PANTHER" id="PTHR35580:SF1">
    <property type="entry name" value="PHYTASE-LIKE DOMAIN-CONTAINING PROTEIN"/>
    <property type="match status" value="1"/>
</dbReference>
<accession>A0A7W9WEW8</accession>
<dbReference type="RefSeq" id="WP_183405239.1">
    <property type="nucleotide sequence ID" value="NZ_JACHGG010000008.1"/>
</dbReference>
<feature type="chain" id="PRO_5030876904" description="Secretion system C-terminal sorting domain-containing protein" evidence="1">
    <location>
        <begin position="27"/>
        <end position="564"/>
    </location>
</feature>
<dbReference type="InterPro" id="IPR026444">
    <property type="entry name" value="Secre_tail"/>
</dbReference>
<dbReference type="Pfam" id="PF18962">
    <property type="entry name" value="Por_Secre_tail"/>
    <property type="match status" value="1"/>
</dbReference>
<feature type="domain" description="Secretion system C-terminal sorting" evidence="2">
    <location>
        <begin position="495"/>
        <end position="558"/>
    </location>
</feature>
<comment type="caution">
    <text evidence="3">The sequence shown here is derived from an EMBL/GenBank/DDBJ whole genome shotgun (WGS) entry which is preliminary data.</text>
</comment>
<keyword evidence="1" id="KW-0732">Signal</keyword>
<proteinExistence type="predicted"/>